<evidence type="ECO:0000313" key="3">
    <source>
        <dbReference type="Proteomes" id="UP000092154"/>
    </source>
</evidence>
<keyword evidence="3" id="KW-1185">Reference proteome</keyword>
<evidence type="ECO:0000256" key="1">
    <source>
        <dbReference type="SAM" id="SignalP"/>
    </source>
</evidence>
<gene>
    <name evidence="2" type="ORF">K503DRAFT_632917</name>
</gene>
<sequence>MIMPSEALLFCRLSLMCRLVTSNMCISTFWLLDLGYNNHHSKDVSVNSPTFNEAYKNIITYIIDTVGRSDALRERFNMVQQDLIQINQVIE</sequence>
<feature type="chain" id="PRO_5008597324" evidence="1">
    <location>
        <begin position="23"/>
        <end position="91"/>
    </location>
</feature>
<name>A0A1B7MHR8_9AGAM</name>
<dbReference type="EMBL" id="KV449100">
    <property type="protein sequence ID" value="OAX32150.1"/>
    <property type="molecule type" value="Genomic_DNA"/>
</dbReference>
<evidence type="ECO:0000313" key="2">
    <source>
        <dbReference type="EMBL" id="OAX32150.1"/>
    </source>
</evidence>
<proteinExistence type="predicted"/>
<dbReference type="Proteomes" id="UP000092154">
    <property type="component" value="Unassembled WGS sequence"/>
</dbReference>
<keyword evidence="1" id="KW-0732">Signal</keyword>
<reference evidence="2 3" key="1">
    <citation type="submission" date="2016-06" db="EMBL/GenBank/DDBJ databases">
        <title>Comparative genomics of the ectomycorrhizal sister species Rhizopogon vinicolor and Rhizopogon vesiculosus (Basidiomycota: Boletales) reveals a divergence of the mating type B locus.</title>
        <authorList>
            <consortium name="DOE Joint Genome Institute"/>
            <person name="Mujic A.B."/>
            <person name="Kuo A."/>
            <person name="Tritt A."/>
            <person name="Lipzen A."/>
            <person name="Chen C."/>
            <person name="Johnson J."/>
            <person name="Sharma A."/>
            <person name="Barry K."/>
            <person name="Grigoriev I.V."/>
            <person name="Spatafora J.W."/>
        </authorList>
    </citation>
    <scope>NUCLEOTIDE SEQUENCE [LARGE SCALE GENOMIC DNA]</scope>
    <source>
        <strain evidence="2 3">AM-OR11-026</strain>
    </source>
</reference>
<organism evidence="2 3">
    <name type="scientific">Rhizopogon vinicolor AM-OR11-026</name>
    <dbReference type="NCBI Taxonomy" id="1314800"/>
    <lineage>
        <taxon>Eukaryota</taxon>
        <taxon>Fungi</taxon>
        <taxon>Dikarya</taxon>
        <taxon>Basidiomycota</taxon>
        <taxon>Agaricomycotina</taxon>
        <taxon>Agaricomycetes</taxon>
        <taxon>Agaricomycetidae</taxon>
        <taxon>Boletales</taxon>
        <taxon>Suillineae</taxon>
        <taxon>Rhizopogonaceae</taxon>
        <taxon>Rhizopogon</taxon>
    </lineage>
</organism>
<feature type="signal peptide" evidence="1">
    <location>
        <begin position="1"/>
        <end position="22"/>
    </location>
</feature>
<dbReference type="InParanoid" id="A0A1B7MHR8"/>
<dbReference type="OrthoDB" id="2686368at2759"/>
<protein>
    <submittedName>
        <fullName evidence="2">Uncharacterized protein</fullName>
    </submittedName>
</protein>
<accession>A0A1B7MHR8</accession>
<dbReference type="AlphaFoldDB" id="A0A1B7MHR8"/>